<proteinExistence type="predicted"/>
<sequence>MGGISPNQTFLERSKYVRQGRFSSEEGISPMRLQSERVRLLFDFNELLRGMLSRTRDITSPDLASHVTPCQEQQSLLVFHELRALMGNSFLNSKSASLWRVGEARVYSIRQAKKKRKYWLGIIIYSLNLSSSYGDIGGGCWVIVSFFSGAPFLRKC</sequence>
<dbReference type="EMBL" id="OU466861">
    <property type="protein sequence ID" value="CAH2066056.1"/>
    <property type="molecule type" value="Genomic_DNA"/>
</dbReference>
<keyword evidence="2" id="KW-1185">Reference proteome</keyword>
<evidence type="ECO:0000313" key="2">
    <source>
        <dbReference type="Proteomes" id="UP000836841"/>
    </source>
</evidence>
<accession>A0AAU9SLY4</accession>
<dbReference type="Proteomes" id="UP000836841">
    <property type="component" value="Chromosome 5"/>
</dbReference>
<organism evidence="1 2">
    <name type="scientific">Thlaspi arvense</name>
    <name type="common">Field penny-cress</name>
    <dbReference type="NCBI Taxonomy" id="13288"/>
    <lineage>
        <taxon>Eukaryota</taxon>
        <taxon>Viridiplantae</taxon>
        <taxon>Streptophyta</taxon>
        <taxon>Embryophyta</taxon>
        <taxon>Tracheophyta</taxon>
        <taxon>Spermatophyta</taxon>
        <taxon>Magnoliopsida</taxon>
        <taxon>eudicotyledons</taxon>
        <taxon>Gunneridae</taxon>
        <taxon>Pentapetalae</taxon>
        <taxon>rosids</taxon>
        <taxon>malvids</taxon>
        <taxon>Brassicales</taxon>
        <taxon>Brassicaceae</taxon>
        <taxon>Thlaspideae</taxon>
        <taxon>Thlaspi</taxon>
    </lineage>
</organism>
<dbReference type="AlphaFoldDB" id="A0AAU9SLY4"/>
<reference evidence="1 2" key="1">
    <citation type="submission" date="2022-03" db="EMBL/GenBank/DDBJ databases">
        <authorList>
            <person name="Nunn A."/>
            <person name="Chopra R."/>
            <person name="Nunn A."/>
            <person name="Contreras Garrido A."/>
        </authorList>
    </citation>
    <scope>NUCLEOTIDE SEQUENCE [LARGE SCALE GENOMIC DNA]</scope>
</reference>
<evidence type="ECO:0000313" key="1">
    <source>
        <dbReference type="EMBL" id="CAH2066056.1"/>
    </source>
</evidence>
<gene>
    <name evidence="1" type="ORF">TAV2_LOCUS17834</name>
</gene>
<name>A0AAU9SLY4_THLAR</name>
<protein>
    <submittedName>
        <fullName evidence="1">Uncharacterized protein</fullName>
    </submittedName>
</protein>